<evidence type="ECO:0000256" key="4">
    <source>
        <dbReference type="ARBA" id="ARBA00023002"/>
    </source>
</evidence>
<dbReference type="GO" id="GO:0008270">
    <property type="term" value="F:zinc ion binding"/>
    <property type="evidence" value="ECO:0007669"/>
    <property type="project" value="InterPro"/>
</dbReference>
<organism evidence="8 9">
    <name type="scientific">Planktothrix serta PCC 8927</name>
    <dbReference type="NCBI Taxonomy" id="671068"/>
    <lineage>
        <taxon>Bacteria</taxon>
        <taxon>Bacillati</taxon>
        <taxon>Cyanobacteriota</taxon>
        <taxon>Cyanophyceae</taxon>
        <taxon>Oscillatoriophycideae</taxon>
        <taxon>Oscillatoriales</taxon>
        <taxon>Microcoleaceae</taxon>
        <taxon>Planktothrix</taxon>
    </lineage>
</organism>
<evidence type="ECO:0000313" key="8">
    <source>
        <dbReference type="EMBL" id="VXD25009.1"/>
    </source>
</evidence>
<evidence type="ECO:0000313" key="9">
    <source>
        <dbReference type="Proteomes" id="UP000184550"/>
    </source>
</evidence>
<feature type="domain" description="Alcohol dehydrogenase-like N-terminal" evidence="7">
    <location>
        <begin position="25"/>
        <end position="153"/>
    </location>
</feature>
<evidence type="ECO:0000259" key="7">
    <source>
        <dbReference type="Pfam" id="PF08240"/>
    </source>
</evidence>
<protein>
    <submittedName>
        <fullName evidence="8">Oxidoreductase, Zn-dependent and NAD(P)-binding</fullName>
    </submittedName>
</protein>
<name>A0A7Z9BYA2_9CYAN</name>
<dbReference type="PANTHER" id="PTHR42813">
    <property type="entry name" value="ZINC-TYPE ALCOHOL DEHYDROGENASE-LIKE"/>
    <property type="match status" value="1"/>
</dbReference>
<evidence type="ECO:0000256" key="5">
    <source>
        <dbReference type="RuleBase" id="RU361277"/>
    </source>
</evidence>
<dbReference type="InterPro" id="IPR011032">
    <property type="entry name" value="GroES-like_sf"/>
</dbReference>
<comment type="caution">
    <text evidence="8">The sequence shown here is derived from an EMBL/GenBank/DDBJ whole genome shotgun (WGS) entry which is preliminary data.</text>
</comment>
<keyword evidence="2 5" id="KW-0479">Metal-binding</keyword>
<dbReference type="Gene3D" id="3.40.50.720">
    <property type="entry name" value="NAD(P)-binding Rossmann-like Domain"/>
    <property type="match status" value="1"/>
</dbReference>
<dbReference type="InterPro" id="IPR013149">
    <property type="entry name" value="ADH-like_C"/>
</dbReference>
<keyword evidence="4" id="KW-0560">Oxidoreductase</keyword>
<dbReference type="GO" id="GO:0016491">
    <property type="term" value="F:oxidoreductase activity"/>
    <property type="evidence" value="ECO:0007669"/>
    <property type="project" value="UniProtKB-KW"/>
</dbReference>
<dbReference type="Proteomes" id="UP000184550">
    <property type="component" value="Unassembled WGS sequence"/>
</dbReference>
<keyword evidence="3 5" id="KW-0862">Zinc</keyword>
<accession>A0A7Z9BYA2</accession>
<comment type="cofactor">
    <cofactor evidence="1 5">
        <name>Zn(2+)</name>
        <dbReference type="ChEBI" id="CHEBI:29105"/>
    </cofactor>
</comment>
<dbReference type="InterPro" id="IPR002328">
    <property type="entry name" value="ADH_Zn_CS"/>
</dbReference>
<keyword evidence="9" id="KW-1185">Reference proteome</keyword>
<dbReference type="Pfam" id="PF08240">
    <property type="entry name" value="ADH_N"/>
    <property type="match status" value="1"/>
</dbReference>
<dbReference type="Pfam" id="PF00107">
    <property type="entry name" value="ADH_zinc_N"/>
    <property type="match status" value="1"/>
</dbReference>
<proteinExistence type="inferred from homology"/>
<evidence type="ECO:0000256" key="2">
    <source>
        <dbReference type="ARBA" id="ARBA00022723"/>
    </source>
</evidence>
<dbReference type="RefSeq" id="WP_083626355.1">
    <property type="nucleotide sequence ID" value="NZ_LR734883.1"/>
</dbReference>
<dbReference type="OrthoDB" id="9769198at2"/>
<dbReference type="PANTHER" id="PTHR42813:SF2">
    <property type="entry name" value="DEHYDROGENASE, ZINC-CONTAINING, PUTATIVE (AFU_ORTHOLOGUE AFUA_2G02810)-RELATED"/>
    <property type="match status" value="1"/>
</dbReference>
<feature type="domain" description="Alcohol dehydrogenase-like C-terminal" evidence="6">
    <location>
        <begin position="196"/>
        <end position="266"/>
    </location>
</feature>
<dbReference type="EMBL" id="CZCU02000161">
    <property type="protein sequence ID" value="VXD25009.1"/>
    <property type="molecule type" value="Genomic_DNA"/>
</dbReference>
<evidence type="ECO:0000259" key="6">
    <source>
        <dbReference type="Pfam" id="PF00107"/>
    </source>
</evidence>
<dbReference type="SUPFAM" id="SSF51735">
    <property type="entry name" value="NAD(P)-binding Rossmann-fold domains"/>
    <property type="match status" value="1"/>
</dbReference>
<dbReference type="InterPro" id="IPR036291">
    <property type="entry name" value="NAD(P)-bd_dom_sf"/>
</dbReference>
<gene>
    <name evidence="8" type="primary">ybdR</name>
    <name evidence="8" type="ORF">PL8927_830257</name>
</gene>
<dbReference type="AlphaFoldDB" id="A0A7Z9BYA2"/>
<sequence length="388" mass="42528">MRAVCWHGSNDVRVDNVPDPKILNPRDAIIKITSTAICGSDLHLYDGYIPTMKSGDILGHEFMGEVVELGPEVKNLKIGDRVVVPFTISCGHCFFCNRDLWSLCDNSNPNKWMAEKFYGHSPAGLFGYSHLLGGYAGGQAEYARVPFADVGPIKIPDGLTDEQVLFLTDIFPTGYMAAENCNIQPGDIVAIWGCGPVGQFTIRSAFMLGAERVIAIDRFPERLQMAKDAGAEIINYEEVDPGEALKEMTGGRGPDACIDAVGMEAHGTDAMALYDTVKQAVRLETDRPFVLRQAIVTCRKGGTVSVPGVYGGFIDKMPMGAIVNKGLTLRSGQTHVQKYLQPLLERIQKGDIDPTFVITHRMALDDAPKGYKIFRDKQENCIKVVLKP</sequence>
<dbReference type="CDD" id="cd08283">
    <property type="entry name" value="FDH_like_1"/>
    <property type="match status" value="1"/>
</dbReference>
<dbReference type="InterPro" id="IPR013154">
    <property type="entry name" value="ADH-like_N"/>
</dbReference>
<dbReference type="SUPFAM" id="SSF50129">
    <property type="entry name" value="GroES-like"/>
    <property type="match status" value="1"/>
</dbReference>
<dbReference type="Gene3D" id="3.90.180.10">
    <property type="entry name" value="Medium-chain alcohol dehydrogenases, catalytic domain"/>
    <property type="match status" value="1"/>
</dbReference>
<evidence type="ECO:0000256" key="1">
    <source>
        <dbReference type="ARBA" id="ARBA00001947"/>
    </source>
</evidence>
<evidence type="ECO:0000256" key="3">
    <source>
        <dbReference type="ARBA" id="ARBA00022833"/>
    </source>
</evidence>
<comment type="similarity">
    <text evidence="5">Belongs to the zinc-containing alcohol dehydrogenase family.</text>
</comment>
<dbReference type="PROSITE" id="PS00059">
    <property type="entry name" value="ADH_ZINC"/>
    <property type="match status" value="1"/>
</dbReference>
<reference evidence="8" key="1">
    <citation type="submission" date="2019-10" db="EMBL/GenBank/DDBJ databases">
        <authorList>
            <consortium name="Genoscope - CEA"/>
            <person name="William W."/>
        </authorList>
    </citation>
    <scope>NUCLEOTIDE SEQUENCE [LARGE SCALE GENOMIC DNA]</scope>
    <source>
        <strain evidence="8">BBR_PRJEB10992</strain>
    </source>
</reference>